<dbReference type="RefSeq" id="WP_162486741.1">
    <property type="nucleotide sequence ID" value="NZ_CP013380.1"/>
</dbReference>
<name>A0A7T2U0W3_9BURK</name>
<protein>
    <submittedName>
        <fullName evidence="1">Uncharacterized protein</fullName>
    </submittedName>
</protein>
<accession>A0A7T2U0W3</accession>
<evidence type="ECO:0000313" key="2">
    <source>
        <dbReference type="Proteomes" id="UP000594943"/>
    </source>
</evidence>
<proteinExistence type="predicted"/>
<organism evidence="1 2">
    <name type="scientific">Burkholderia humptydooensis</name>
    <dbReference type="NCBI Taxonomy" id="430531"/>
    <lineage>
        <taxon>Bacteria</taxon>
        <taxon>Pseudomonadati</taxon>
        <taxon>Pseudomonadota</taxon>
        <taxon>Betaproteobacteria</taxon>
        <taxon>Burkholderiales</taxon>
        <taxon>Burkholderiaceae</taxon>
        <taxon>Burkholderia</taxon>
        <taxon>pseudomallei group</taxon>
    </lineage>
</organism>
<gene>
    <name evidence="1" type="ORF">I6G56_19160</name>
</gene>
<dbReference type="Proteomes" id="UP000594943">
    <property type="component" value="Chromosome 1"/>
</dbReference>
<evidence type="ECO:0000313" key="1">
    <source>
        <dbReference type="EMBL" id="QPS43627.1"/>
    </source>
</evidence>
<dbReference type="EMBL" id="CP065686">
    <property type="protein sequence ID" value="QPS43627.1"/>
    <property type="molecule type" value="Genomic_DNA"/>
</dbReference>
<reference evidence="1 2" key="1">
    <citation type="submission" date="2020-12" db="EMBL/GenBank/DDBJ databases">
        <title>FDA dAtabase for Regulatory Grade micrObial Sequences (FDA-ARGOS): Supporting development and validation of Infectious Disease Dx tests.</title>
        <authorList>
            <person name="Nelson B."/>
            <person name="Plummer A."/>
            <person name="Tallon L."/>
            <person name="Sadzewicz L."/>
            <person name="Zhao X."/>
            <person name="Boylan J."/>
            <person name="Ott S."/>
            <person name="Bowen H."/>
            <person name="Vavikolanu K."/>
            <person name="Mehta A."/>
            <person name="Aluvathingal J."/>
            <person name="Nadendla S."/>
            <person name="Myers T."/>
            <person name="Yan Y."/>
            <person name="Sichtig H."/>
        </authorList>
    </citation>
    <scope>NUCLEOTIDE SEQUENCE [LARGE SCALE GENOMIC DNA]</scope>
    <source>
        <strain evidence="1 2">FDAARGOS_899</strain>
    </source>
</reference>
<dbReference type="KEGG" id="bhg:I6G56_19160"/>
<dbReference type="AlphaFoldDB" id="A0A7T2U0W3"/>
<sequence>MRLLILLLAIRRSSATSSAHTYRLFIVKEHICEKISPLSTAFSAALRCQQQRNEIMITYSQRVNIFFTAAPSKLHHRRLALPFVLAVDRTA</sequence>